<evidence type="ECO:0000256" key="5">
    <source>
        <dbReference type="ARBA" id="ARBA00023136"/>
    </source>
</evidence>
<protein>
    <recommendedName>
        <fullName evidence="9">MFS transporter</fullName>
    </recommendedName>
</protein>
<feature type="transmembrane region" description="Helical" evidence="6">
    <location>
        <begin position="318"/>
        <end position="336"/>
    </location>
</feature>
<feature type="transmembrane region" description="Helical" evidence="6">
    <location>
        <begin position="253"/>
        <end position="277"/>
    </location>
</feature>
<evidence type="ECO:0000256" key="4">
    <source>
        <dbReference type="ARBA" id="ARBA00022989"/>
    </source>
</evidence>
<comment type="subcellular location">
    <subcellularLocation>
        <location evidence="1">Cell membrane</location>
        <topology evidence="1">Multi-pass membrane protein</topology>
    </subcellularLocation>
</comment>
<dbReference type="PANTHER" id="PTHR23513">
    <property type="entry name" value="INTEGRAL MEMBRANE EFFLUX PROTEIN-RELATED"/>
    <property type="match status" value="1"/>
</dbReference>
<dbReference type="InterPro" id="IPR011701">
    <property type="entry name" value="MFS"/>
</dbReference>
<feature type="transmembrane region" description="Helical" evidence="6">
    <location>
        <begin position="289"/>
        <end position="311"/>
    </location>
</feature>
<accession>A0A0A0C278</accession>
<organism evidence="7 8">
    <name type="scientific">Cellulomonas bogoriensis 69B4 = DSM 16987</name>
    <dbReference type="NCBI Taxonomy" id="1386082"/>
    <lineage>
        <taxon>Bacteria</taxon>
        <taxon>Bacillati</taxon>
        <taxon>Actinomycetota</taxon>
        <taxon>Actinomycetes</taxon>
        <taxon>Micrococcales</taxon>
        <taxon>Cellulomonadaceae</taxon>
        <taxon>Cellulomonas</taxon>
    </lineage>
</organism>
<dbReference type="InterPro" id="IPR036259">
    <property type="entry name" value="MFS_trans_sf"/>
</dbReference>
<dbReference type="GO" id="GO:0022857">
    <property type="term" value="F:transmembrane transporter activity"/>
    <property type="evidence" value="ECO:0007669"/>
    <property type="project" value="InterPro"/>
</dbReference>
<dbReference type="GO" id="GO:0005886">
    <property type="term" value="C:plasma membrane"/>
    <property type="evidence" value="ECO:0007669"/>
    <property type="project" value="UniProtKB-SubCell"/>
</dbReference>
<feature type="transmembrane region" description="Helical" evidence="6">
    <location>
        <begin position="342"/>
        <end position="363"/>
    </location>
</feature>
<evidence type="ECO:0000256" key="3">
    <source>
        <dbReference type="ARBA" id="ARBA00022692"/>
    </source>
</evidence>
<sequence>MRDGRDGAGLRAAPAWVRSFLWARMSSSLGTQVTFLALPAAAAAAAPRDAQFVAVLEAMTVVGFVLFSLPSGVIADRRDPLRTLVVCSWASAVCMVAVGIGLVRLVTEWATYKAVLVAVLVAIASCIQTQAEASTQRLVVTGVAPPLRPVMNSWVHGAGSGAQLVGPAVVGMLVATVGAAYGLLLDGLSFAVAAVLLGVAARRREPRGVSDVPVVPSPGPVAAPVPVALRRRVAAAVAEGFAGFGILARLERLWAATVVLACANFFAGLYGATYVFYVLQVRDLGGGGLAAVGAAAAVGGLAGATAAPWLLSRVGAGRVLLAAPFGYGALFGLVGAPDGDLVLPAVGVGLYACASALVAIAYVTYRQEHSPEDAAGRVAAASRAVTNGAYPLSAAVAIAALGVLDAAQVITIAVAGEAVTALLLPLWWWRLWRSGVQERAGARAGVDGA</sequence>
<keyword evidence="4 6" id="KW-1133">Transmembrane helix</keyword>
<feature type="transmembrane region" description="Helical" evidence="6">
    <location>
        <begin position="21"/>
        <end position="44"/>
    </location>
</feature>
<feature type="transmembrane region" description="Helical" evidence="6">
    <location>
        <begin position="384"/>
        <end position="404"/>
    </location>
</feature>
<dbReference type="Proteomes" id="UP000054314">
    <property type="component" value="Unassembled WGS sequence"/>
</dbReference>
<name>A0A0A0C278_9CELL</name>
<evidence type="ECO:0000313" key="7">
    <source>
        <dbReference type="EMBL" id="KGM13509.1"/>
    </source>
</evidence>
<reference evidence="7 8" key="1">
    <citation type="submission" date="2013-08" db="EMBL/GenBank/DDBJ databases">
        <title>Genome sequencing of Cellulomonas bogoriensis 69B4.</title>
        <authorList>
            <person name="Chen F."/>
            <person name="Li Y."/>
            <person name="Wang G."/>
        </authorList>
    </citation>
    <scope>NUCLEOTIDE SEQUENCE [LARGE SCALE GENOMIC DNA]</scope>
    <source>
        <strain evidence="7 8">69B4</strain>
    </source>
</reference>
<keyword evidence="2" id="KW-1003">Cell membrane</keyword>
<evidence type="ECO:0008006" key="9">
    <source>
        <dbReference type="Google" id="ProtNLM"/>
    </source>
</evidence>
<keyword evidence="5 6" id="KW-0472">Membrane</keyword>
<keyword evidence="8" id="KW-1185">Reference proteome</keyword>
<feature type="transmembrane region" description="Helical" evidence="6">
    <location>
        <begin position="81"/>
        <end position="103"/>
    </location>
</feature>
<proteinExistence type="predicted"/>
<evidence type="ECO:0000313" key="8">
    <source>
        <dbReference type="Proteomes" id="UP000054314"/>
    </source>
</evidence>
<feature type="transmembrane region" description="Helical" evidence="6">
    <location>
        <begin position="180"/>
        <end position="201"/>
    </location>
</feature>
<comment type="caution">
    <text evidence="7">The sequence shown here is derived from an EMBL/GenBank/DDBJ whole genome shotgun (WGS) entry which is preliminary data.</text>
</comment>
<feature type="transmembrane region" description="Helical" evidence="6">
    <location>
        <begin position="50"/>
        <end position="69"/>
    </location>
</feature>
<dbReference type="Gene3D" id="1.20.1250.20">
    <property type="entry name" value="MFS general substrate transporter like domains"/>
    <property type="match status" value="1"/>
</dbReference>
<evidence type="ECO:0000256" key="6">
    <source>
        <dbReference type="SAM" id="Phobius"/>
    </source>
</evidence>
<dbReference type="EMBL" id="AXCZ01000039">
    <property type="protein sequence ID" value="KGM13509.1"/>
    <property type="molecule type" value="Genomic_DNA"/>
</dbReference>
<dbReference type="Pfam" id="PF07690">
    <property type="entry name" value="MFS_1"/>
    <property type="match status" value="1"/>
</dbReference>
<evidence type="ECO:0000256" key="2">
    <source>
        <dbReference type="ARBA" id="ARBA00022475"/>
    </source>
</evidence>
<evidence type="ECO:0000256" key="1">
    <source>
        <dbReference type="ARBA" id="ARBA00004651"/>
    </source>
</evidence>
<dbReference type="PANTHER" id="PTHR23513:SF6">
    <property type="entry name" value="MAJOR FACILITATOR SUPERFAMILY ASSOCIATED DOMAIN-CONTAINING PROTEIN"/>
    <property type="match status" value="1"/>
</dbReference>
<feature type="transmembrane region" description="Helical" evidence="6">
    <location>
        <begin position="410"/>
        <end position="429"/>
    </location>
</feature>
<keyword evidence="3 6" id="KW-0812">Transmembrane</keyword>
<dbReference type="SUPFAM" id="SSF103473">
    <property type="entry name" value="MFS general substrate transporter"/>
    <property type="match status" value="1"/>
</dbReference>
<gene>
    <name evidence="7" type="ORF">N869_13500</name>
</gene>
<dbReference type="AlphaFoldDB" id="A0A0A0C278"/>